<dbReference type="OrthoDB" id="1681765at2759"/>
<reference evidence="1 2" key="1">
    <citation type="submission" date="2015-08" db="EMBL/GenBank/DDBJ databases">
        <title>Next Generation Sequencing and Analysis of the Genome of Puccinia sorghi L Schw, the Causal Agent of Maize Common Rust.</title>
        <authorList>
            <person name="Rochi L."/>
            <person name="Burguener G."/>
            <person name="Darino M."/>
            <person name="Turjanski A."/>
            <person name="Kreff E."/>
            <person name="Dieguez M.J."/>
            <person name="Sacco F."/>
        </authorList>
    </citation>
    <scope>NUCLEOTIDE SEQUENCE [LARGE SCALE GENOMIC DNA]</scope>
    <source>
        <strain evidence="1 2">RO10H11247</strain>
    </source>
</reference>
<accession>A0A0L6ULT4</accession>
<dbReference type="VEuPathDB" id="FungiDB:VP01_4994g1"/>
<feature type="non-terminal residue" evidence="1">
    <location>
        <position position="1"/>
    </location>
</feature>
<name>A0A0L6ULT4_9BASI</name>
<sequence length="165" mass="19731">STPLYIPQKHRIAFNILEKHLLSISPHYLQKSLTIQFSRIQSFHLFLTVSWEHSMGFTYPLECPIKNQRRSYYSADAGYTLAHGVLVPYRGVRYHLRLINASRLSATLSFHWQFYTTLQSITEMFKVMISFIWEQTMYPIWAKKFLMQLLQKWRDGIADEMWAQY</sequence>
<dbReference type="EMBL" id="LAVV01010158">
    <property type="protein sequence ID" value="KNZ49479.1"/>
    <property type="molecule type" value="Genomic_DNA"/>
</dbReference>
<evidence type="ECO:0000313" key="2">
    <source>
        <dbReference type="Proteomes" id="UP000037035"/>
    </source>
</evidence>
<dbReference type="AlphaFoldDB" id="A0A0L6ULT4"/>
<organism evidence="1 2">
    <name type="scientific">Puccinia sorghi</name>
    <dbReference type="NCBI Taxonomy" id="27349"/>
    <lineage>
        <taxon>Eukaryota</taxon>
        <taxon>Fungi</taxon>
        <taxon>Dikarya</taxon>
        <taxon>Basidiomycota</taxon>
        <taxon>Pucciniomycotina</taxon>
        <taxon>Pucciniomycetes</taxon>
        <taxon>Pucciniales</taxon>
        <taxon>Pucciniaceae</taxon>
        <taxon>Puccinia</taxon>
    </lineage>
</organism>
<keyword evidence="2" id="KW-1185">Reference proteome</keyword>
<comment type="caution">
    <text evidence="1">The sequence shown here is derived from an EMBL/GenBank/DDBJ whole genome shotgun (WGS) entry which is preliminary data.</text>
</comment>
<dbReference type="Proteomes" id="UP000037035">
    <property type="component" value="Unassembled WGS sequence"/>
</dbReference>
<proteinExistence type="predicted"/>
<evidence type="ECO:0000313" key="1">
    <source>
        <dbReference type="EMBL" id="KNZ49479.1"/>
    </source>
</evidence>
<protein>
    <submittedName>
        <fullName evidence="1">Uncharacterized protein</fullName>
    </submittedName>
</protein>
<gene>
    <name evidence="1" type="ORF">VP01_4994g1</name>
</gene>